<gene>
    <name evidence="2" type="ORF">AMJ52_07790</name>
</gene>
<evidence type="ECO:0000259" key="1">
    <source>
        <dbReference type="Pfam" id="PF02589"/>
    </source>
</evidence>
<evidence type="ECO:0000313" key="3">
    <source>
        <dbReference type="Proteomes" id="UP000051012"/>
    </source>
</evidence>
<protein>
    <recommendedName>
        <fullName evidence="1">LUD domain-containing protein</fullName>
    </recommendedName>
</protein>
<name>A0A0S7YD39_UNCT6</name>
<dbReference type="AlphaFoldDB" id="A0A0S7YD39"/>
<dbReference type="PANTHER" id="PTHR36179">
    <property type="entry name" value="LUD_DOM DOMAIN-CONTAINING PROTEIN"/>
    <property type="match status" value="1"/>
</dbReference>
<organism evidence="2 3">
    <name type="scientific">candidate division TA06 bacterium DG_78</name>
    <dbReference type="NCBI Taxonomy" id="1703772"/>
    <lineage>
        <taxon>Bacteria</taxon>
        <taxon>Bacteria division TA06</taxon>
    </lineage>
</organism>
<comment type="caution">
    <text evidence="2">The sequence shown here is derived from an EMBL/GenBank/DDBJ whole genome shotgun (WGS) entry which is preliminary data.</text>
</comment>
<dbReference type="InterPro" id="IPR009501">
    <property type="entry name" value="UCP020269"/>
</dbReference>
<feature type="domain" description="LUD" evidence="1">
    <location>
        <begin position="22"/>
        <end position="214"/>
    </location>
</feature>
<dbReference type="PIRSF" id="PIRSF020269">
    <property type="entry name" value="DUF1121"/>
    <property type="match status" value="1"/>
</dbReference>
<proteinExistence type="predicted"/>
<dbReference type="PATRIC" id="fig|1703772.3.peg.384"/>
<dbReference type="Proteomes" id="UP000051012">
    <property type="component" value="Unassembled WGS sequence"/>
</dbReference>
<dbReference type="Pfam" id="PF02589">
    <property type="entry name" value="LUD_dom"/>
    <property type="match status" value="1"/>
</dbReference>
<accession>A0A0S7YD39</accession>
<dbReference type="InterPro" id="IPR003741">
    <property type="entry name" value="LUD_dom"/>
</dbReference>
<sequence>MKTASTSYNNIKNWYYRNISVRLVKALQKRGFSATYFANIDSLKRALLKKIPRSASIGIGGSVTIRELGIIEKFEKRGNKVIHHWKKGLTEETDREVRLQEARADYYLTSANAITLSGDIINIDGVGNRVAATIYGPKSVIIVAGFNKIVSSIDEGMKRSKHIAGVMNAKRVGAKTPCAQTGICVDCNAQQRICRVTTILQYRPWQTDITVLLVNKELGF</sequence>
<dbReference type="EMBL" id="LJNI01000107">
    <property type="protein sequence ID" value="KPJ71996.1"/>
    <property type="molecule type" value="Genomic_DNA"/>
</dbReference>
<evidence type="ECO:0000313" key="2">
    <source>
        <dbReference type="EMBL" id="KPJ71996.1"/>
    </source>
</evidence>
<reference evidence="2 3" key="1">
    <citation type="journal article" date="2015" name="Microbiome">
        <title>Genomic resolution of linkages in carbon, nitrogen, and sulfur cycling among widespread estuary sediment bacteria.</title>
        <authorList>
            <person name="Baker B.J."/>
            <person name="Lazar C.S."/>
            <person name="Teske A.P."/>
            <person name="Dick G.J."/>
        </authorList>
    </citation>
    <scope>NUCLEOTIDE SEQUENCE [LARGE SCALE GENOMIC DNA]</scope>
    <source>
        <strain evidence="2">DG_78</strain>
    </source>
</reference>
<dbReference type="PANTHER" id="PTHR36179:SF2">
    <property type="entry name" value="LUD DOMAIN-CONTAINING PROTEIN"/>
    <property type="match status" value="1"/>
</dbReference>